<comment type="caution">
    <text evidence="2">The sequence shown here is derived from an EMBL/GenBank/DDBJ whole genome shotgun (WGS) entry which is preliminary data.</text>
</comment>
<dbReference type="AlphaFoldDB" id="A0A133XVN5"/>
<gene>
    <name evidence="2" type="ORF">HMPREF3192_00614</name>
</gene>
<dbReference type="Proteomes" id="UP000070675">
    <property type="component" value="Unassembled WGS sequence"/>
</dbReference>
<name>A0A133XVN5_9ACTN</name>
<evidence type="ECO:0000313" key="3">
    <source>
        <dbReference type="Proteomes" id="UP000070675"/>
    </source>
</evidence>
<dbReference type="STRING" id="1393034.HMPREF3192_00614"/>
<dbReference type="SUPFAM" id="SSF51338">
    <property type="entry name" value="Composite domain of metallo-dependent hydrolases"/>
    <property type="match status" value="1"/>
</dbReference>
<sequence>MKPQLQVISSNHVFLSAEKPDVPATLVIKDGRIAAILPREAIAQFAQQASQPESDTPVVYDALDNFICPGFHDSHQHVFHAALFPSKLACEYAGTSEQDCVEHMVAFAQTRPQTGWLVSHGWREALWTPRIVPTKASLDKAFPDRPVAMYSGDAHTLWVNSCGLRELGITNDTQPPAGGSFDRDESGELTGVIREAAGMKYVARILSSFATNELKEIYTSYFAKLNAMGVTSVCDMALSLIAGADGINPEVYEALGADDKLNVRVHMFPTLTDDLSNLETLQARCQTPLLRAPGFKQFFDGVSSQHTAWCSEPYRNPRCPHDVGRPTIAPERMHELVLKAAKAGHGVRIHTIGDEAVAQALSIFEEAHKRYGAPKQGCFTMEHIEDIDPANIARFAAAGVVASMQPPHITIDITQAARDLGEKRAARMWPFDQMEQQGVTMAFGTDAPVVPPTSMDVLYTACARKTPTTHEPDGGWYPEHALGRVAAIKAYSYGSACAVGRSHELGTLQEGQYADLVVWDTNLVSCKDDQLQQAHAKMTAVQGRIVFEA</sequence>
<dbReference type="RefSeq" id="WP_066305077.1">
    <property type="nucleotide sequence ID" value="NZ_KQ959487.1"/>
</dbReference>
<dbReference type="InterPro" id="IPR033932">
    <property type="entry name" value="YtcJ-like"/>
</dbReference>
<dbReference type="PATRIC" id="fig|1393034.3.peg.595"/>
<dbReference type="Gene3D" id="3.20.20.140">
    <property type="entry name" value="Metal-dependent hydrolases"/>
    <property type="match status" value="1"/>
</dbReference>
<dbReference type="InterPro" id="IPR011059">
    <property type="entry name" value="Metal-dep_hydrolase_composite"/>
</dbReference>
<dbReference type="CDD" id="cd01300">
    <property type="entry name" value="YtcJ_like"/>
    <property type="match status" value="1"/>
</dbReference>
<dbReference type="Gene3D" id="2.30.40.10">
    <property type="entry name" value="Urease, subunit C, domain 1"/>
    <property type="match status" value="1"/>
</dbReference>
<dbReference type="Pfam" id="PF07969">
    <property type="entry name" value="Amidohydro_3"/>
    <property type="match status" value="1"/>
</dbReference>
<dbReference type="Gene3D" id="3.10.310.70">
    <property type="match status" value="1"/>
</dbReference>
<keyword evidence="3" id="KW-1185">Reference proteome</keyword>
<dbReference type="InterPro" id="IPR032466">
    <property type="entry name" value="Metal_Hydrolase"/>
</dbReference>
<dbReference type="SUPFAM" id="SSF51556">
    <property type="entry name" value="Metallo-dependent hydrolases"/>
    <property type="match status" value="1"/>
</dbReference>
<reference evidence="3" key="1">
    <citation type="submission" date="2016-01" db="EMBL/GenBank/DDBJ databases">
        <authorList>
            <person name="Mitreva M."/>
            <person name="Pepin K.H."/>
            <person name="Mihindukulasuriya K.A."/>
            <person name="Fulton R."/>
            <person name="Fronick C."/>
            <person name="O'Laughlin M."/>
            <person name="Miner T."/>
            <person name="Herter B."/>
            <person name="Rosa B.A."/>
            <person name="Cordes M."/>
            <person name="Tomlinson C."/>
            <person name="Wollam A."/>
            <person name="Palsikar V.B."/>
            <person name="Mardis E.R."/>
            <person name="Wilson R.K."/>
        </authorList>
    </citation>
    <scope>NUCLEOTIDE SEQUENCE [LARGE SCALE GENOMIC DNA]</scope>
    <source>
        <strain evidence="3">DNF00019</strain>
    </source>
</reference>
<feature type="domain" description="Amidohydrolase 3" evidence="1">
    <location>
        <begin position="59"/>
        <end position="547"/>
    </location>
</feature>
<dbReference type="PANTHER" id="PTHR22642:SF2">
    <property type="entry name" value="PROTEIN LONG AFTER FAR-RED 3"/>
    <property type="match status" value="1"/>
</dbReference>
<evidence type="ECO:0000259" key="1">
    <source>
        <dbReference type="Pfam" id="PF07969"/>
    </source>
</evidence>
<dbReference type="GO" id="GO:0016810">
    <property type="term" value="F:hydrolase activity, acting on carbon-nitrogen (but not peptide) bonds"/>
    <property type="evidence" value="ECO:0007669"/>
    <property type="project" value="InterPro"/>
</dbReference>
<keyword evidence="2" id="KW-0378">Hydrolase</keyword>
<evidence type="ECO:0000313" key="2">
    <source>
        <dbReference type="EMBL" id="KXB35001.1"/>
    </source>
</evidence>
<proteinExistence type="predicted"/>
<dbReference type="InterPro" id="IPR013108">
    <property type="entry name" value="Amidohydro_3"/>
</dbReference>
<protein>
    <submittedName>
        <fullName evidence="2">Amidohydrolase family protein</fullName>
    </submittedName>
</protein>
<dbReference type="EMBL" id="LSCR01000007">
    <property type="protein sequence ID" value="KXB35001.1"/>
    <property type="molecule type" value="Genomic_DNA"/>
</dbReference>
<organism evidence="2 3">
    <name type="scientific">Atopobium deltae</name>
    <dbReference type="NCBI Taxonomy" id="1393034"/>
    <lineage>
        <taxon>Bacteria</taxon>
        <taxon>Bacillati</taxon>
        <taxon>Actinomycetota</taxon>
        <taxon>Coriobacteriia</taxon>
        <taxon>Coriobacteriales</taxon>
        <taxon>Atopobiaceae</taxon>
        <taxon>Atopobium</taxon>
    </lineage>
</organism>
<accession>A0A133XVN5</accession>
<dbReference type="OrthoDB" id="3173428at2"/>
<dbReference type="PANTHER" id="PTHR22642">
    <property type="entry name" value="IMIDAZOLONEPROPIONASE"/>
    <property type="match status" value="1"/>
</dbReference>